<dbReference type="AlphaFoldDB" id="A0A7W7KB50"/>
<evidence type="ECO:0000313" key="1">
    <source>
        <dbReference type="EMBL" id="MBB4858828.1"/>
    </source>
</evidence>
<dbReference type="RefSeq" id="WP_184244872.1">
    <property type="nucleotide sequence ID" value="NZ_JACHLR010000008.1"/>
</dbReference>
<evidence type="ECO:0000313" key="2">
    <source>
        <dbReference type="Proteomes" id="UP000555448"/>
    </source>
</evidence>
<reference evidence="1 2" key="1">
    <citation type="submission" date="2020-08" db="EMBL/GenBank/DDBJ databases">
        <title>Functional genomics of gut bacteria from endangered species of beetles.</title>
        <authorList>
            <person name="Carlos-Shanley C."/>
        </authorList>
    </citation>
    <scope>NUCLEOTIDE SEQUENCE [LARGE SCALE GENOMIC DNA]</scope>
    <source>
        <strain evidence="1 2">S00245</strain>
    </source>
</reference>
<protein>
    <submittedName>
        <fullName evidence="1">Uncharacterized protein</fullName>
    </submittedName>
</protein>
<dbReference type="Proteomes" id="UP000555448">
    <property type="component" value="Unassembled WGS sequence"/>
</dbReference>
<sequence>MTVQFDSEAASALVTQLGGQIVRDPFYQSEPWDQLSLVIELDGRKRMFGYVYSAGDWEAAGPDGIEPLETAGKLREAMQLQGKAPWKKCLVTIDRASAKIDIDFDYDGSKWVPDMADPGAFAMGLKPAKRG</sequence>
<dbReference type="EMBL" id="JACHLR010000008">
    <property type="protein sequence ID" value="MBB4858828.1"/>
    <property type="molecule type" value="Genomic_DNA"/>
</dbReference>
<gene>
    <name evidence="1" type="ORF">HNO88_002154</name>
</gene>
<dbReference type="InterPro" id="IPR036170">
    <property type="entry name" value="YezG-like_sf"/>
</dbReference>
<keyword evidence="2" id="KW-1185">Reference proteome</keyword>
<accession>A0A7W7KB50</accession>
<name>A0A7W7KB50_9SPHN</name>
<dbReference type="SUPFAM" id="SSF160424">
    <property type="entry name" value="BH3703-like"/>
    <property type="match status" value="1"/>
</dbReference>
<organism evidence="1 2">
    <name type="scientific">Novosphingobium chloroacetimidivorans</name>
    <dbReference type="NCBI Taxonomy" id="1428314"/>
    <lineage>
        <taxon>Bacteria</taxon>
        <taxon>Pseudomonadati</taxon>
        <taxon>Pseudomonadota</taxon>
        <taxon>Alphaproteobacteria</taxon>
        <taxon>Sphingomonadales</taxon>
        <taxon>Sphingomonadaceae</taxon>
        <taxon>Novosphingobium</taxon>
    </lineage>
</organism>
<comment type="caution">
    <text evidence="1">The sequence shown here is derived from an EMBL/GenBank/DDBJ whole genome shotgun (WGS) entry which is preliminary data.</text>
</comment>
<proteinExistence type="predicted"/>